<dbReference type="Gene3D" id="2.40.160.50">
    <property type="entry name" value="membrane protein fhac: a member of the omp85/tpsb transporter family"/>
    <property type="match status" value="1"/>
</dbReference>
<dbReference type="InterPro" id="IPR039910">
    <property type="entry name" value="D15-like"/>
</dbReference>
<evidence type="ECO:0000256" key="3">
    <source>
        <dbReference type="ARBA" id="ARBA00022692"/>
    </source>
</evidence>
<accession>A0ABP3XYS7</accession>
<dbReference type="InterPro" id="IPR034746">
    <property type="entry name" value="POTRA"/>
</dbReference>
<evidence type="ECO:0000313" key="10">
    <source>
        <dbReference type="EMBL" id="GAA0874526.1"/>
    </source>
</evidence>
<comment type="subcellular location">
    <subcellularLocation>
        <location evidence="1">Membrane</location>
    </subcellularLocation>
</comment>
<evidence type="ECO:0000256" key="2">
    <source>
        <dbReference type="ARBA" id="ARBA00022452"/>
    </source>
</evidence>
<keyword evidence="5" id="KW-0677">Repeat</keyword>
<dbReference type="PROSITE" id="PS51779">
    <property type="entry name" value="POTRA"/>
    <property type="match status" value="1"/>
</dbReference>
<dbReference type="InterPro" id="IPR010827">
    <property type="entry name" value="BamA/TamA_POTRA"/>
</dbReference>
<dbReference type="PANTHER" id="PTHR12815:SF47">
    <property type="entry name" value="TRANSLOCATION AND ASSEMBLY MODULE SUBUNIT TAMA"/>
    <property type="match status" value="1"/>
</dbReference>
<dbReference type="NCBIfam" id="TIGR03303">
    <property type="entry name" value="OM_YaeT"/>
    <property type="match status" value="1"/>
</dbReference>
<organism evidence="10 11">
    <name type="scientific">Wandonia haliotis</name>
    <dbReference type="NCBI Taxonomy" id="574963"/>
    <lineage>
        <taxon>Bacteria</taxon>
        <taxon>Pseudomonadati</taxon>
        <taxon>Bacteroidota</taxon>
        <taxon>Flavobacteriia</taxon>
        <taxon>Flavobacteriales</taxon>
        <taxon>Crocinitomicaceae</taxon>
        <taxon>Wandonia</taxon>
    </lineage>
</organism>
<keyword evidence="6" id="KW-0472">Membrane</keyword>
<dbReference type="InterPro" id="IPR000184">
    <property type="entry name" value="Bac_surfAg_D15"/>
</dbReference>
<keyword evidence="4" id="KW-0732">Signal</keyword>
<dbReference type="PIRSF" id="PIRSF006076">
    <property type="entry name" value="OM_assembly_OMP85"/>
    <property type="match status" value="1"/>
</dbReference>
<keyword evidence="11" id="KW-1185">Reference proteome</keyword>
<evidence type="ECO:0000256" key="6">
    <source>
        <dbReference type="ARBA" id="ARBA00023136"/>
    </source>
</evidence>
<feature type="domain" description="POTRA" evidence="9">
    <location>
        <begin position="365"/>
        <end position="440"/>
    </location>
</feature>
<dbReference type="Pfam" id="PF01103">
    <property type="entry name" value="Omp85"/>
    <property type="match status" value="1"/>
</dbReference>
<dbReference type="Pfam" id="PF07244">
    <property type="entry name" value="POTRA"/>
    <property type="match status" value="3"/>
</dbReference>
<proteinExistence type="predicted"/>
<dbReference type="PANTHER" id="PTHR12815">
    <property type="entry name" value="SORTING AND ASSEMBLY MACHINERY SAMM50 PROTEIN FAMILY MEMBER"/>
    <property type="match status" value="1"/>
</dbReference>
<protein>
    <recommendedName>
        <fullName evidence="8">Outer membrane protein assembly factor BamA</fullName>
    </recommendedName>
</protein>
<reference evidence="11" key="1">
    <citation type="journal article" date="2019" name="Int. J. Syst. Evol. Microbiol.">
        <title>The Global Catalogue of Microorganisms (GCM) 10K type strain sequencing project: providing services to taxonomists for standard genome sequencing and annotation.</title>
        <authorList>
            <consortium name="The Broad Institute Genomics Platform"/>
            <consortium name="The Broad Institute Genome Sequencing Center for Infectious Disease"/>
            <person name="Wu L."/>
            <person name="Ma J."/>
        </authorList>
    </citation>
    <scope>NUCLEOTIDE SEQUENCE [LARGE SCALE GENOMIC DNA]</scope>
    <source>
        <strain evidence="11">JCM 16083</strain>
    </source>
</reference>
<keyword evidence="3" id="KW-0812">Transmembrane</keyword>
<evidence type="ECO:0000256" key="7">
    <source>
        <dbReference type="ARBA" id="ARBA00023237"/>
    </source>
</evidence>
<evidence type="ECO:0000256" key="1">
    <source>
        <dbReference type="ARBA" id="ARBA00004370"/>
    </source>
</evidence>
<gene>
    <name evidence="10" type="ORF">GCM10009118_09340</name>
</gene>
<dbReference type="InterPro" id="IPR023707">
    <property type="entry name" value="OM_assembly_BamA"/>
</dbReference>
<keyword evidence="7" id="KW-0998">Cell outer membrane</keyword>
<evidence type="ECO:0000256" key="8">
    <source>
        <dbReference type="NCBIfam" id="TIGR03303"/>
    </source>
</evidence>
<dbReference type="Gene3D" id="3.10.20.310">
    <property type="entry name" value="membrane protein fhac"/>
    <property type="match status" value="4"/>
</dbReference>
<sequence>MNLNKYILIVAGILITLTSFSQDYLKPQEYEIGPIFIDGADNFDPQAIKAIAGLRQGDKIMIPGEKITQAIRNLWEEGLFSDVQIYADKIIGDVVYLKIALQPRPKLSFFTFSDNVSKKEADKIRPEIDLFSGKTISENLVNTTAFKVRAFYIEKGFYNATVNVVRKEDTLIANSEYFFIDVNKGNKVRIRDINFYGNESIKAGKLRRAMKDTKTKAIWRLFKNSKYNRTAFKRDKNNVLNKYNEFGFRDARIVRDSVYLINNKNLGIDIVVEEGSKYYFGEIEWVGNTKFRSGYLDTILGIKKGDPYNKALLEQRLFMSEDGRDITSLYMDRGYLFFNLTPVEISITENNHINYQMRIVEGKEARVKNIIIRGNTKTNEHVIRREIRTKPGDLFNRNDIIRTQRELAQLGYFNPEAFQVNPIPNPQDGTVDIEYTVEEKSSDQIELSGGYGAGRIIGTLGLSFNNFSTKNFFKKGAWQPLPSGDGQQLAIRAQTNGRFYQSYNLSFTEPWLGGKKPNSLSVWLNHSQFGNNFKRKDPDYQGVSISGFGVGFGRRLKWPDDYFTSYHELSYQYYDVKNYSNIFAFDDGYSNNIAYKFMLSRNSIDNPIYPKEGSKLTFSAKATLPYSFFDGIDDYSSLTSQERFKYTEYYKIKFTGEFYFPLSKDKKLVLMPRFGFGMMGAYSQAKGISPFERYYVGGSGLTGINQLDGREIIALRGYNDPQNNQGVSSALGDPIVAKYTMELRYPISLNPSATFYVLGFVEAGNTYTSFNKFNPFRVKKSAGLGVRIFLPMFGMLGLDYGFGFDKLDPHSNGYSNHNTTIKQKGFNGVLHFTIGMNLGEL</sequence>
<evidence type="ECO:0000259" key="9">
    <source>
        <dbReference type="PROSITE" id="PS51779"/>
    </source>
</evidence>
<comment type="caution">
    <text evidence="10">The sequence shown here is derived from an EMBL/GenBank/DDBJ whole genome shotgun (WGS) entry which is preliminary data.</text>
</comment>
<name>A0ABP3XYS7_9FLAO</name>
<evidence type="ECO:0000313" key="11">
    <source>
        <dbReference type="Proteomes" id="UP001501126"/>
    </source>
</evidence>
<evidence type="ECO:0000256" key="5">
    <source>
        <dbReference type="ARBA" id="ARBA00022737"/>
    </source>
</evidence>
<dbReference type="EMBL" id="BAAAFH010000003">
    <property type="protein sequence ID" value="GAA0874526.1"/>
    <property type="molecule type" value="Genomic_DNA"/>
</dbReference>
<dbReference type="Proteomes" id="UP001501126">
    <property type="component" value="Unassembled WGS sequence"/>
</dbReference>
<dbReference type="RefSeq" id="WP_343785423.1">
    <property type="nucleotide sequence ID" value="NZ_BAAAFH010000003.1"/>
</dbReference>
<evidence type="ECO:0000256" key="4">
    <source>
        <dbReference type="ARBA" id="ARBA00022729"/>
    </source>
</evidence>
<keyword evidence="2" id="KW-1134">Transmembrane beta strand</keyword>